<comment type="catalytic activity">
    <reaction evidence="2">
        <text>2 GTP = 3',3'-c-di-GMP + 2 diphosphate</text>
        <dbReference type="Rhea" id="RHEA:24898"/>
        <dbReference type="ChEBI" id="CHEBI:33019"/>
        <dbReference type="ChEBI" id="CHEBI:37565"/>
        <dbReference type="ChEBI" id="CHEBI:58805"/>
        <dbReference type="EC" id="2.7.7.65"/>
    </reaction>
</comment>
<dbReference type="InterPro" id="IPR043128">
    <property type="entry name" value="Rev_trsase/Diguanyl_cyclase"/>
</dbReference>
<dbReference type="InterPro" id="IPR029787">
    <property type="entry name" value="Nucleotide_cyclase"/>
</dbReference>
<keyword evidence="5" id="KW-0808">Transferase</keyword>
<feature type="domain" description="GGDEF" evidence="4">
    <location>
        <begin position="115"/>
        <end position="246"/>
    </location>
</feature>
<evidence type="ECO:0000256" key="2">
    <source>
        <dbReference type="ARBA" id="ARBA00034247"/>
    </source>
</evidence>
<proteinExistence type="predicted"/>
<evidence type="ECO:0000256" key="1">
    <source>
        <dbReference type="ARBA" id="ARBA00012528"/>
    </source>
</evidence>
<keyword evidence="5" id="KW-0548">Nucleotidyltransferase</keyword>
<evidence type="ECO:0000313" key="5">
    <source>
        <dbReference type="EMBL" id="MFC4348976.1"/>
    </source>
</evidence>
<dbReference type="GO" id="GO:0052621">
    <property type="term" value="F:diguanylate cyclase activity"/>
    <property type="evidence" value="ECO:0007669"/>
    <property type="project" value="UniProtKB-EC"/>
</dbReference>
<protein>
    <recommendedName>
        <fullName evidence="1">diguanylate cyclase</fullName>
        <ecNumber evidence="1">2.7.7.65</ecNumber>
    </recommendedName>
</protein>
<dbReference type="SUPFAM" id="SSF55073">
    <property type="entry name" value="Nucleotide cyclase"/>
    <property type="match status" value="1"/>
</dbReference>
<dbReference type="RefSeq" id="WP_068143690.1">
    <property type="nucleotide sequence ID" value="NZ_JBHSCR010000014.1"/>
</dbReference>
<comment type="caution">
    <text evidence="5">The sequence shown here is derived from an EMBL/GenBank/DDBJ whole genome shotgun (WGS) entry which is preliminary data.</text>
</comment>
<reference evidence="6" key="1">
    <citation type="journal article" date="2019" name="Int. J. Syst. Evol. Microbiol.">
        <title>The Global Catalogue of Microorganisms (GCM) 10K type strain sequencing project: providing services to taxonomists for standard genome sequencing and annotation.</title>
        <authorList>
            <consortium name="The Broad Institute Genomics Platform"/>
            <consortium name="The Broad Institute Genome Sequencing Center for Infectious Disease"/>
            <person name="Wu L."/>
            <person name="Ma J."/>
        </authorList>
    </citation>
    <scope>NUCLEOTIDE SEQUENCE [LARGE SCALE GENOMIC DNA]</scope>
    <source>
        <strain evidence="6">CGMCC 1.15304</strain>
    </source>
</reference>
<gene>
    <name evidence="5" type="ORF">ACFO5Q_14070</name>
</gene>
<feature type="transmembrane region" description="Helical" evidence="3">
    <location>
        <begin position="21"/>
        <end position="43"/>
    </location>
</feature>
<dbReference type="EMBL" id="JBHSCR010000014">
    <property type="protein sequence ID" value="MFC4348976.1"/>
    <property type="molecule type" value="Genomic_DNA"/>
</dbReference>
<dbReference type="InterPro" id="IPR050469">
    <property type="entry name" value="Diguanylate_Cyclase"/>
</dbReference>
<feature type="transmembrane region" description="Helical" evidence="3">
    <location>
        <begin position="55"/>
        <end position="75"/>
    </location>
</feature>
<dbReference type="CDD" id="cd01949">
    <property type="entry name" value="GGDEF"/>
    <property type="match status" value="1"/>
</dbReference>
<dbReference type="InterPro" id="IPR000160">
    <property type="entry name" value="GGDEF_dom"/>
</dbReference>
<name>A0ABV8UDL7_9PROT</name>
<keyword evidence="3" id="KW-0472">Membrane</keyword>
<dbReference type="EC" id="2.7.7.65" evidence="1"/>
<evidence type="ECO:0000256" key="3">
    <source>
        <dbReference type="SAM" id="Phobius"/>
    </source>
</evidence>
<dbReference type="Gene3D" id="3.30.70.270">
    <property type="match status" value="1"/>
</dbReference>
<keyword evidence="3" id="KW-1133">Transmembrane helix</keyword>
<accession>A0ABV8UDL7</accession>
<dbReference type="Proteomes" id="UP001595776">
    <property type="component" value="Unassembled WGS sequence"/>
</dbReference>
<organism evidence="5 6">
    <name type="scientific">Kordiimonas lipolytica</name>
    <dbReference type="NCBI Taxonomy" id="1662421"/>
    <lineage>
        <taxon>Bacteria</taxon>
        <taxon>Pseudomonadati</taxon>
        <taxon>Pseudomonadota</taxon>
        <taxon>Alphaproteobacteria</taxon>
        <taxon>Kordiimonadales</taxon>
        <taxon>Kordiimonadaceae</taxon>
        <taxon>Kordiimonas</taxon>
    </lineage>
</organism>
<dbReference type="NCBIfam" id="TIGR00254">
    <property type="entry name" value="GGDEF"/>
    <property type="match status" value="1"/>
</dbReference>
<dbReference type="PANTHER" id="PTHR45138">
    <property type="entry name" value="REGULATORY COMPONENTS OF SENSORY TRANSDUCTION SYSTEM"/>
    <property type="match status" value="1"/>
</dbReference>
<evidence type="ECO:0000259" key="4">
    <source>
        <dbReference type="PROSITE" id="PS50887"/>
    </source>
</evidence>
<dbReference type="PANTHER" id="PTHR45138:SF9">
    <property type="entry name" value="DIGUANYLATE CYCLASE DGCM-RELATED"/>
    <property type="match status" value="1"/>
</dbReference>
<evidence type="ECO:0000313" key="6">
    <source>
        <dbReference type="Proteomes" id="UP001595776"/>
    </source>
</evidence>
<dbReference type="Pfam" id="PF00990">
    <property type="entry name" value="GGDEF"/>
    <property type="match status" value="1"/>
</dbReference>
<dbReference type="SMART" id="SM00267">
    <property type="entry name" value="GGDEF"/>
    <property type="match status" value="1"/>
</dbReference>
<keyword evidence="6" id="KW-1185">Reference proteome</keyword>
<dbReference type="PROSITE" id="PS50887">
    <property type="entry name" value="GGDEF"/>
    <property type="match status" value="1"/>
</dbReference>
<sequence>MHYRQVLSNRTARRLIIWRTLQGMIMGSGAPLGWACIQLLRGINLRTDISENLPLYLYMLFGTMLVFAVFGSYVGKQESLMQQRSLRDTLTGLYNLRHFRDRLDAEIIDARRQGTPLSLVFFDLDHFKRVNDTYGHGAGDMVLLAVAECVSGVLRRNELLARVGGEEFAVLLPHTSLEQATQLAERLREVMHELTVTVDGTTELSVTMSLGVVTLATDEGAKSFAERADAAMYEAKRLGRDRVFTA</sequence>
<keyword evidence="3" id="KW-0812">Transmembrane</keyword>